<reference evidence="1" key="1">
    <citation type="submission" date="2023-01" db="EMBL/GenBank/DDBJ databases">
        <title>Genome assembly of the deep-sea coral Lophelia pertusa.</title>
        <authorList>
            <person name="Herrera S."/>
            <person name="Cordes E."/>
        </authorList>
    </citation>
    <scope>NUCLEOTIDE SEQUENCE</scope>
    <source>
        <strain evidence="1">USNM1676648</strain>
        <tissue evidence="1">Polyp</tissue>
    </source>
</reference>
<sequence length="129" mass="13933">MGLNQCSTTRRSQYGYYRGEYCFSAWNPWTSQYGYTPGNIGTAVNTLTARAQQHMRIFNYPKGKNRVAGKGKLPAKKIPTCTLKLFCLGNTGDEKPPSTGAAKTALSNCGLGPGNITFEMNGSSVCYGA</sequence>
<dbReference type="Proteomes" id="UP001163046">
    <property type="component" value="Unassembled WGS sequence"/>
</dbReference>
<comment type="caution">
    <text evidence="1">The sequence shown here is derived from an EMBL/GenBank/DDBJ whole genome shotgun (WGS) entry which is preliminary data.</text>
</comment>
<name>A0A9W9Z2T3_9CNID</name>
<organism evidence="1 2">
    <name type="scientific">Desmophyllum pertusum</name>
    <dbReference type="NCBI Taxonomy" id="174260"/>
    <lineage>
        <taxon>Eukaryota</taxon>
        <taxon>Metazoa</taxon>
        <taxon>Cnidaria</taxon>
        <taxon>Anthozoa</taxon>
        <taxon>Hexacorallia</taxon>
        <taxon>Scleractinia</taxon>
        <taxon>Caryophylliina</taxon>
        <taxon>Caryophylliidae</taxon>
        <taxon>Desmophyllum</taxon>
    </lineage>
</organism>
<accession>A0A9W9Z2T3</accession>
<evidence type="ECO:0000313" key="2">
    <source>
        <dbReference type="Proteomes" id="UP001163046"/>
    </source>
</evidence>
<evidence type="ECO:0000313" key="1">
    <source>
        <dbReference type="EMBL" id="KAJ7373279.1"/>
    </source>
</evidence>
<keyword evidence="2" id="KW-1185">Reference proteome</keyword>
<gene>
    <name evidence="1" type="ORF">OS493_012869</name>
</gene>
<dbReference type="EMBL" id="MU826831">
    <property type="protein sequence ID" value="KAJ7373279.1"/>
    <property type="molecule type" value="Genomic_DNA"/>
</dbReference>
<proteinExistence type="predicted"/>
<protein>
    <submittedName>
        <fullName evidence="1">Uncharacterized protein</fullName>
    </submittedName>
</protein>
<dbReference type="AlphaFoldDB" id="A0A9W9Z2T3"/>